<feature type="non-terminal residue" evidence="1">
    <location>
        <position position="20"/>
    </location>
</feature>
<sequence length="20" mass="2280">MKCVGCGQYHDVNTQCSIRH</sequence>
<dbReference type="EMBL" id="LAZR01067551">
    <property type="protein sequence ID" value="KKK51350.1"/>
    <property type="molecule type" value="Genomic_DNA"/>
</dbReference>
<evidence type="ECO:0000313" key="1">
    <source>
        <dbReference type="EMBL" id="KKK51350.1"/>
    </source>
</evidence>
<gene>
    <name evidence="1" type="ORF">LCGC14_3115810</name>
</gene>
<name>A0A0F8WSQ9_9ZZZZ</name>
<reference evidence="1" key="1">
    <citation type="journal article" date="2015" name="Nature">
        <title>Complex archaea that bridge the gap between prokaryotes and eukaryotes.</title>
        <authorList>
            <person name="Spang A."/>
            <person name="Saw J.H."/>
            <person name="Jorgensen S.L."/>
            <person name="Zaremba-Niedzwiedzka K."/>
            <person name="Martijn J."/>
            <person name="Lind A.E."/>
            <person name="van Eijk R."/>
            <person name="Schleper C."/>
            <person name="Guy L."/>
            <person name="Ettema T.J."/>
        </authorList>
    </citation>
    <scope>NUCLEOTIDE SEQUENCE</scope>
</reference>
<dbReference type="AlphaFoldDB" id="A0A0F8WSQ9"/>
<accession>A0A0F8WSQ9</accession>
<proteinExistence type="predicted"/>
<protein>
    <submittedName>
        <fullName evidence="1">Uncharacterized protein</fullName>
    </submittedName>
</protein>
<comment type="caution">
    <text evidence="1">The sequence shown here is derived from an EMBL/GenBank/DDBJ whole genome shotgun (WGS) entry which is preliminary data.</text>
</comment>
<organism evidence="1">
    <name type="scientific">marine sediment metagenome</name>
    <dbReference type="NCBI Taxonomy" id="412755"/>
    <lineage>
        <taxon>unclassified sequences</taxon>
        <taxon>metagenomes</taxon>
        <taxon>ecological metagenomes</taxon>
    </lineage>
</organism>